<evidence type="ECO:0000313" key="2">
    <source>
        <dbReference type="EMBL" id="KAF6001489.1"/>
    </source>
</evidence>
<evidence type="ECO:0000313" key="3">
    <source>
        <dbReference type="Proteomes" id="UP000530660"/>
    </source>
</evidence>
<keyword evidence="3" id="KW-1185">Reference proteome</keyword>
<comment type="caution">
    <text evidence="2">The sequence shown here is derived from an EMBL/GenBank/DDBJ whole genome shotgun (WGS) entry which is preliminary data.</text>
</comment>
<feature type="region of interest" description="Disordered" evidence="1">
    <location>
        <begin position="1"/>
        <end position="24"/>
    </location>
</feature>
<dbReference type="GO" id="GO:0002161">
    <property type="term" value="F:aminoacyl-tRNA deacylase activity"/>
    <property type="evidence" value="ECO:0007669"/>
    <property type="project" value="InterPro"/>
</dbReference>
<organism evidence="2 3">
    <name type="scientific">Cyanidiococcus yangmingshanensis</name>
    <dbReference type="NCBI Taxonomy" id="2690220"/>
    <lineage>
        <taxon>Eukaryota</taxon>
        <taxon>Rhodophyta</taxon>
        <taxon>Bangiophyceae</taxon>
        <taxon>Cyanidiales</taxon>
        <taxon>Cyanidiaceae</taxon>
        <taxon>Cyanidiococcus</taxon>
    </lineage>
</organism>
<sequence length="258" mass="28650">MQPNVEGIRAERDRVDATQTGSQPAKTLLEKSRVKLQELGRLNAATDALISGRVQKVLTDQAAVRLVVLAAAIGLRHCQFRRCPTAYYSWTLEQRRQYLEPAPTVYHLCKSLVLENIRVTDQDGSACSSVAPLYVCVVLPYPARLHADKVTQAVRSSPELCTCFPVSRSQIRYQVAAAETCEQLTGYGYNAVTPLGMRTPMPILVASALVTWLQRCGDDFFWLGGGATDLKLNVSLSEFIDTFSRINRLPVLIRDVTY</sequence>
<proteinExistence type="predicted"/>
<dbReference type="SUPFAM" id="SSF55826">
    <property type="entry name" value="YbaK/ProRS associated domain"/>
    <property type="match status" value="1"/>
</dbReference>
<dbReference type="OrthoDB" id="1058301at2759"/>
<accession>A0A7J7IFP6</accession>
<dbReference type="PANTHER" id="PTHR30411">
    <property type="entry name" value="CYTOPLASMIC PROTEIN"/>
    <property type="match status" value="1"/>
</dbReference>
<dbReference type="Gene3D" id="3.90.960.10">
    <property type="entry name" value="YbaK/aminoacyl-tRNA synthetase-associated domain"/>
    <property type="match status" value="1"/>
</dbReference>
<reference evidence="2 3" key="1">
    <citation type="journal article" date="2020" name="J. Phycol.">
        <title>Comparative genome analysis reveals Cyanidiococcus gen. nov., a new extremophilic red algal genus sister to Cyanidioschyzon (Cyanidioschyzonaceae, Rhodophyta).</title>
        <authorList>
            <person name="Liu S.-L."/>
            <person name="Chiang Y.-R."/>
            <person name="Yoon H.S."/>
            <person name="Fu H.-Y."/>
        </authorList>
    </citation>
    <scope>NUCLEOTIDE SEQUENCE [LARGE SCALE GENOMIC DNA]</scope>
    <source>
        <strain evidence="2 3">THAL066</strain>
    </source>
</reference>
<dbReference type="InterPro" id="IPR036754">
    <property type="entry name" value="YbaK/aa-tRNA-synt-asso_dom_sf"/>
</dbReference>
<protein>
    <recommendedName>
        <fullName evidence="4">YbaK/aminoacyl-tRNA synthetase-associated domain-containing protein</fullName>
    </recommendedName>
</protein>
<gene>
    <name evidence="2" type="ORF">F1559_001985</name>
</gene>
<name>A0A7J7IFP6_9RHOD</name>
<dbReference type="PANTHER" id="PTHR30411:SF4">
    <property type="entry name" value="YBAK_AMINOACYL-TRNA SYNTHETASE-ASSOCIATED DOMAIN-CONTAINING PROTEIN"/>
    <property type="match status" value="1"/>
</dbReference>
<evidence type="ECO:0008006" key="4">
    <source>
        <dbReference type="Google" id="ProtNLM"/>
    </source>
</evidence>
<dbReference type="Proteomes" id="UP000530660">
    <property type="component" value="Unassembled WGS sequence"/>
</dbReference>
<dbReference type="CDD" id="cd04332">
    <property type="entry name" value="YbaK_like"/>
    <property type="match status" value="1"/>
</dbReference>
<dbReference type="EMBL" id="VWRR01000014">
    <property type="protein sequence ID" value="KAF6001489.1"/>
    <property type="molecule type" value="Genomic_DNA"/>
</dbReference>
<dbReference type="AlphaFoldDB" id="A0A7J7IFP6"/>
<evidence type="ECO:0000256" key="1">
    <source>
        <dbReference type="SAM" id="MobiDB-lite"/>
    </source>
</evidence>